<proteinExistence type="predicted"/>
<dbReference type="EMBL" id="HBUF01449779">
    <property type="protein sequence ID" value="CAG6743564.1"/>
    <property type="molecule type" value="Transcribed_RNA"/>
</dbReference>
<name>A0A8D9E8S0_9HEMI</name>
<dbReference type="AlphaFoldDB" id="A0A8D9E8S0"/>
<evidence type="ECO:0000313" key="1">
    <source>
        <dbReference type="EMBL" id="CAG6743564.1"/>
    </source>
</evidence>
<sequence length="125" mass="14762">MDSGKQVNNPSENLNLTKLGYERYTRTFKKPFWTYFKDPYYKTTNFEIVTVRPHSLLSTKHVSKFPAVYKSFEYNKNKRTPKFNKLPLLVGTFNFTVKTLTHTSLSLYLSLAFWLDLFSKNLITD</sequence>
<accession>A0A8D9E8S0</accession>
<organism evidence="1">
    <name type="scientific">Cacopsylla melanoneura</name>
    <dbReference type="NCBI Taxonomy" id="428564"/>
    <lineage>
        <taxon>Eukaryota</taxon>
        <taxon>Metazoa</taxon>
        <taxon>Ecdysozoa</taxon>
        <taxon>Arthropoda</taxon>
        <taxon>Hexapoda</taxon>
        <taxon>Insecta</taxon>
        <taxon>Pterygota</taxon>
        <taxon>Neoptera</taxon>
        <taxon>Paraneoptera</taxon>
        <taxon>Hemiptera</taxon>
        <taxon>Sternorrhyncha</taxon>
        <taxon>Psylloidea</taxon>
        <taxon>Psyllidae</taxon>
        <taxon>Psyllinae</taxon>
        <taxon>Cacopsylla</taxon>
    </lineage>
</organism>
<reference evidence="1" key="1">
    <citation type="submission" date="2021-05" db="EMBL/GenBank/DDBJ databases">
        <authorList>
            <person name="Alioto T."/>
            <person name="Alioto T."/>
            <person name="Gomez Garrido J."/>
        </authorList>
    </citation>
    <scope>NUCLEOTIDE SEQUENCE</scope>
</reference>
<protein>
    <submittedName>
        <fullName evidence="1">Uncharacterized protein</fullName>
    </submittedName>
</protein>